<keyword evidence="3" id="KW-0547">Nucleotide-binding</keyword>
<dbReference type="OrthoDB" id="10253869at2759"/>
<comment type="similarity">
    <text evidence="1">Belongs to the ATP-dependent AMP-binding enzyme family.</text>
</comment>
<gene>
    <name evidence="7" type="ORF">LEMA_P116050.1</name>
</gene>
<evidence type="ECO:0000256" key="5">
    <source>
        <dbReference type="SAM" id="MobiDB-lite"/>
    </source>
</evidence>
<dbReference type="Gene3D" id="3.30.300.30">
    <property type="match status" value="1"/>
</dbReference>
<evidence type="ECO:0000313" key="8">
    <source>
        <dbReference type="Proteomes" id="UP000002668"/>
    </source>
</evidence>
<feature type="domain" description="AMP-dependent synthetase/ligase" evidence="6">
    <location>
        <begin position="56"/>
        <end position="423"/>
    </location>
</feature>
<dbReference type="AlphaFoldDB" id="E4ZUW1"/>
<dbReference type="PROSITE" id="PS00455">
    <property type="entry name" value="AMP_BINDING"/>
    <property type="match status" value="1"/>
</dbReference>
<dbReference type="Pfam" id="PF00501">
    <property type="entry name" value="AMP-binding"/>
    <property type="match status" value="1"/>
</dbReference>
<dbReference type="STRING" id="985895.E4ZUW1"/>
<dbReference type="EMBL" id="FP929126">
    <property type="protein sequence ID" value="CBX95190.1"/>
    <property type="molecule type" value="Genomic_DNA"/>
</dbReference>
<dbReference type="SUPFAM" id="SSF56801">
    <property type="entry name" value="Acetyl-CoA synthetase-like"/>
    <property type="match status" value="1"/>
</dbReference>
<feature type="region of interest" description="Disordered" evidence="5">
    <location>
        <begin position="592"/>
        <end position="622"/>
    </location>
</feature>
<dbReference type="InterPro" id="IPR045851">
    <property type="entry name" value="AMP-bd_C_sf"/>
</dbReference>
<evidence type="ECO:0000259" key="6">
    <source>
        <dbReference type="Pfam" id="PF00501"/>
    </source>
</evidence>
<dbReference type="PANTHER" id="PTHR43107">
    <property type="entry name" value="LONG-CHAIN FATTY ACID TRANSPORT PROTEIN"/>
    <property type="match status" value="1"/>
</dbReference>
<dbReference type="Gene3D" id="3.40.50.12780">
    <property type="entry name" value="N-terminal domain of ligase-like"/>
    <property type="match status" value="1"/>
</dbReference>
<dbReference type="InterPro" id="IPR020845">
    <property type="entry name" value="AMP-binding_CS"/>
</dbReference>
<dbReference type="GO" id="GO:0005777">
    <property type="term" value="C:peroxisome"/>
    <property type="evidence" value="ECO:0007669"/>
    <property type="project" value="TreeGrafter"/>
</dbReference>
<dbReference type="RefSeq" id="XP_003838669.1">
    <property type="nucleotide sequence ID" value="XM_003838621.1"/>
</dbReference>
<name>E4ZUW1_LEPMJ</name>
<evidence type="ECO:0000256" key="2">
    <source>
        <dbReference type="ARBA" id="ARBA00022598"/>
    </source>
</evidence>
<dbReference type="InParanoid" id="E4ZUW1"/>
<sequence>MSLLALPAAAAGLAYLNARHGLTYDFQLLSAFIRGTLSSALHERSDTLNLFYQLEAHAKSSRAHHPFIIFHGQTWTYAQAYETVLKYATWLTAKGVAKDDIVAMDFLNSEVFVWVWFALWSIGAKPAFVNTNLKGKALVHTVKTSTARLVLVDEKGRDKYEEEVLKEHGFVREEDSRADKIMYTFNMEESDIPKSVRNQTTTPQAAIEAGAVSESRSPQRQLEVVCFDKTLTAMILALAPTRLPDSSRSQQTRTSMAMLIYTSGTTGLPKPAIMSWGKATAGSHGVALWLNLKTEVIYTSMPLYHSSASILGVCAVLRAGGTLSLSQKFSHKTFWPEIRASNATILHYVGETCRYLLSAPPSPLDTQHKVHSAFGNGLRPDVWDRFKSRFGITSIYEFYAATEAPGGLFNYSANTFSSGAIGRTGTLASLLLNRTLALVRIDTTTSPPTLLRSPKTSLCEPCPPNEPGELLYALDPHNTRDKFQGYFNNTSATDSKIARNVFKHGDAYFRSGDLVRRDSQGRWWFVDRLGDTFRWKAENVSTAEVGEALGRHGAVVEANVYGVVVPGHDGRAGCAAVVLGEEFVTTTTTTSDFKSMSSSSLSNSSHTSNHNHQPLPLPTPQTLSSLASHLSTHLPPFARPLFLRVTRNMAATGTMKQQKTDLQNQGIDVAAVEQAGDVLYWWRGDTYVRFGVEDLKAIEGGRVRL</sequence>
<evidence type="ECO:0000256" key="3">
    <source>
        <dbReference type="ARBA" id="ARBA00022741"/>
    </source>
</evidence>
<keyword evidence="2" id="KW-0436">Ligase</keyword>
<evidence type="ECO:0000256" key="1">
    <source>
        <dbReference type="ARBA" id="ARBA00006432"/>
    </source>
</evidence>
<proteinExistence type="inferred from homology"/>
<dbReference type="GeneID" id="13287604"/>
<dbReference type="PANTHER" id="PTHR43107:SF15">
    <property type="entry name" value="FATTY ACID TRANSPORT PROTEIN 3, ISOFORM A"/>
    <property type="match status" value="1"/>
</dbReference>
<dbReference type="InterPro" id="IPR042099">
    <property type="entry name" value="ANL_N_sf"/>
</dbReference>
<organism evidence="8">
    <name type="scientific">Leptosphaeria maculans (strain JN3 / isolate v23.1.3 / race Av1-4-5-6-7-8)</name>
    <name type="common">Blackleg fungus</name>
    <name type="synonym">Phoma lingam</name>
    <dbReference type="NCBI Taxonomy" id="985895"/>
    <lineage>
        <taxon>Eukaryota</taxon>
        <taxon>Fungi</taxon>
        <taxon>Dikarya</taxon>
        <taxon>Ascomycota</taxon>
        <taxon>Pezizomycotina</taxon>
        <taxon>Dothideomycetes</taxon>
        <taxon>Pleosporomycetidae</taxon>
        <taxon>Pleosporales</taxon>
        <taxon>Pleosporineae</taxon>
        <taxon>Leptosphaeriaceae</taxon>
        <taxon>Plenodomus</taxon>
        <taxon>Plenodomus lingam/Leptosphaeria maculans species complex</taxon>
    </lineage>
</organism>
<dbReference type="FunCoup" id="E4ZUW1">
    <property type="interactions" value="116"/>
</dbReference>
<feature type="compositionally biased region" description="Low complexity" evidence="5">
    <location>
        <begin position="592"/>
        <end position="608"/>
    </location>
</feature>
<dbReference type="VEuPathDB" id="FungiDB:LEMA_P116050.1"/>
<accession>E4ZUW1</accession>
<dbReference type="eggNOG" id="KOG1179">
    <property type="taxonomic scope" value="Eukaryota"/>
</dbReference>
<dbReference type="Proteomes" id="UP000002668">
    <property type="component" value="Genome"/>
</dbReference>
<dbReference type="GO" id="GO:0005811">
    <property type="term" value="C:lipid droplet"/>
    <property type="evidence" value="ECO:0007669"/>
    <property type="project" value="TreeGrafter"/>
</dbReference>
<reference evidence="8" key="1">
    <citation type="journal article" date="2011" name="Nat. Commun.">
        <title>Effector diversification within compartments of the Leptosphaeria maculans genome affected by Repeat-Induced Point mutations.</title>
        <authorList>
            <person name="Rouxel T."/>
            <person name="Grandaubert J."/>
            <person name="Hane J.K."/>
            <person name="Hoede C."/>
            <person name="van de Wouw A.P."/>
            <person name="Couloux A."/>
            <person name="Dominguez V."/>
            <person name="Anthouard V."/>
            <person name="Bally P."/>
            <person name="Bourras S."/>
            <person name="Cozijnsen A.J."/>
            <person name="Ciuffetti L.M."/>
            <person name="Degrave A."/>
            <person name="Dilmaghani A."/>
            <person name="Duret L."/>
            <person name="Fudal I."/>
            <person name="Goodwin S.B."/>
            <person name="Gout L."/>
            <person name="Glaser N."/>
            <person name="Linglin J."/>
            <person name="Kema G.H.J."/>
            <person name="Lapalu N."/>
            <person name="Lawrence C.B."/>
            <person name="May K."/>
            <person name="Meyer M."/>
            <person name="Ollivier B."/>
            <person name="Poulain J."/>
            <person name="Schoch C.L."/>
            <person name="Simon A."/>
            <person name="Spatafora J.W."/>
            <person name="Stachowiak A."/>
            <person name="Turgeon B.G."/>
            <person name="Tyler B.M."/>
            <person name="Vincent D."/>
            <person name="Weissenbach J."/>
            <person name="Amselem J."/>
            <person name="Quesneville H."/>
            <person name="Oliver R.P."/>
            <person name="Wincker P."/>
            <person name="Balesdent M.-H."/>
            <person name="Howlett B.J."/>
        </authorList>
    </citation>
    <scope>NUCLEOTIDE SEQUENCE [LARGE SCALE GENOMIC DNA]</scope>
    <source>
        <strain evidence="8">JN3 / isolate v23.1.3 / race Av1-4-5-6-7-8</strain>
    </source>
</reference>
<dbReference type="HOGENOM" id="CLU_000022_46_3_1"/>
<evidence type="ECO:0000256" key="4">
    <source>
        <dbReference type="ARBA" id="ARBA00022840"/>
    </source>
</evidence>
<dbReference type="GO" id="GO:0009898">
    <property type="term" value="C:cytoplasmic side of plasma membrane"/>
    <property type="evidence" value="ECO:0007669"/>
    <property type="project" value="TreeGrafter"/>
</dbReference>
<dbReference type="InterPro" id="IPR000873">
    <property type="entry name" value="AMP-dep_synth/lig_dom"/>
</dbReference>
<keyword evidence="8" id="KW-1185">Reference proteome</keyword>
<keyword evidence="4" id="KW-0067">ATP-binding</keyword>
<dbReference type="GO" id="GO:0005324">
    <property type="term" value="F:long-chain fatty acid transmembrane transporter activity"/>
    <property type="evidence" value="ECO:0007669"/>
    <property type="project" value="TreeGrafter"/>
</dbReference>
<dbReference type="GO" id="GO:0005524">
    <property type="term" value="F:ATP binding"/>
    <property type="evidence" value="ECO:0007669"/>
    <property type="project" value="UniProtKB-KW"/>
</dbReference>
<evidence type="ECO:0000313" key="7">
    <source>
        <dbReference type="EMBL" id="CBX95190.1"/>
    </source>
</evidence>
<dbReference type="GO" id="GO:0004467">
    <property type="term" value="F:long-chain fatty acid-CoA ligase activity"/>
    <property type="evidence" value="ECO:0007669"/>
    <property type="project" value="TreeGrafter"/>
</dbReference>
<dbReference type="OMA" id="VWRQFLD"/>
<protein>
    <submittedName>
        <fullName evidence="7">Similar to long-chain fatty acid transporter</fullName>
    </submittedName>
</protein>
<dbReference type="GO" id="GO:0044539">
    <property type="term" value="P:long-chain fatty acid import into cell"/>
    <property type="evidence" value="ECO:0007669"/>
    <property type="project" value="TreeGrafter"/>
</dbReference>